<evidence type="ECO:0000259" key="13">
    <source>
        <dbReference type="Pfam" id="PF01931"/>
    </source>
</evidence>
<keyword evidence="15" id="KW-1185">Reference proteome</keyword>
<evidence type="ECO:0000256" key="1">
    <source>
        <dbReference type="ARBA" id="ARBA00001936"/>
    </source>
</evidence>
<evidence type="ECO:0000256" key="8">
    <source>
        <dbReference type="ARBA" id="ARBA00023211"/>
    </source>
</evidence>
<evidence type="ECO:0000256" key="4">
    <source>
        <dbReference type="ARBA" id="ARBA00022741"/>
    </source>
</evidence>
<evidence type="ECO:0000256" key="6">
    <source>
        <dbReference type="ARBA" id="ARBA00022842"/>
    </source>
</evidence>
<evidence type="ECO:0000256" key="10">
    <source>
        <dbReference type="ARBA" id="ARBA00048174"/>
    </source>
</evidence>
<evidence type="ECO:0000256" key="3">
    <source>
        <dbReference type="ARBA" id="ARBA00022723"/>
    </source>
</evidence>
<feature type="region of interest" description="Disordered" evidence="12">
    <location>
        <begin position="1"/>
        <end position="21"/>
    </location>
</feature>
<organism evidence="14 15">
    <name type="scientific">Streptomyces polyrhachis</name>
    <dbReference type="NCBI Taxonomy" id="1282885"/>
    <lineage>
        <taxon>Bacteria</taxon>
        <taxon>Bacillati</taxon>
        <taxon>Actinomycetota</taxon>
        <taxon>Actinomycetes</taxon>
        <taxon>Kitasatosporales</taxon>
        <taxon>Streptomycetaceae</taxon>
        <taxon>Streptomyces</taxon>
    </lineage>
</organism>
<dbReference type="Pfam" id="PF01931">
    <property type="entry name" value="NTPase_I-T"/>
    <property type="match status" value="1"/>
</dbReference>
<comment type="catalytic activity">
    <reaction evidence="11">
        <text>XTP + H2O = XDP + phosphate + H(+)</text>
        <dbReference type="Rhea" id="RHEA:28406"/>
        <dbReference type="ChEBI" id="CHEBI:15377"/>
        <dbReference type="ChEBI" id="CHEBI:15378"/>
        <dbReference type="ChEBI" id="CHEBI:43474"/>
        <dbReference type="ChEBI" id="CHEBI:59884"/>
        <dbReference type="ChEBI" id="CHEBI:61314"/>
        <dbReference type="EC" id="3.6.1.73"/>
    </reaction>
</comment>
<accession>A0ABW2GBT4</accession>
<dbReference type="InterPro" id="IPR050299">
    <property type="entry name" value="YjjX_NTPase"/>
</dbReference>
<evidence type="ECO:0000256" key="7">
    <source>
        <dbReference type="ARBA" id="ARBA00023080"/>
    </source>
</evidence>
<sequence>MIRRSDSGRTPPRVVTGSRNPAKSAAVAEAFRLLTGTEPIVEGVTVEGTTAQPMTDGETLAGAEYRASRARSAQPDADFWVGIEGGVETVADRLMVNAWVVVLSGDTVGRSRSATFELPEAVAEPIRNGGEMGGITARVSRGGDWRETGLVSELSCGAVTRTSFYVQPVVLALLKFLPAGAEAVPELRY</sequence>
<keyword evidence="6" id="KW-0460">Magnesium</keyword>
<name>A0ABW2GBT4_9ACTN</name>
<dbReference type="EC" id="3.6.1.73" evidence="9"/>
<keyword evidence="5" id="KW-0378">Hydrolase</keyword>
<dbReference type="RefSeq" id="WP_386412221.1">
    <property type="nucleotide sequence ID" value="NZ_JBHSZO010000005.1"/>
</dbReference>
<feature type="domain" description="Non-canonical purine NTP phosphatase/PRRC1" evidence="13">
    <location>
        <begin position="17"/>
        <end position="177"/>
    </location>
</feature>
<dbReference type="PANTHER" id="PTHR34699:SF2">
    <property type="entry name" value="NON-CANONICAL PURINE NTP PHOSPHATASE_PRRC1 DOMAIN-CONTAINING PROTEIN"/>
    <property type="match status" value="1"/>
</dbReference>
<proteinExistence type="predicted"/>
<dbReference type="Gene3D" id="3.90.950.10">
    <property type="match status" value="1"/>
</dbReference>
<evidence type="ECO:0000313" key="14">
    <source>
        <dbReference type="EMBL" id="MFC7217474.1"/>
    </source>
</evidence>
<keyword evidence="4" id="KW-0547">Nucleotide-binding</keyword>
<keyword evidence="8" id="KW-0464">Manganese</keyword>
<dbReference type="PANTHER" id="PTHR34699">
    <property type="match status" value="1"/>
</dbReference>
<dbReference type="Proteomes" id="UP001596413">
    <property type="component" value="Unassembled WGS sequence"/>
</dbReference>
<dbReference type="InterPro" id="IPR029001">
    <property type="entry name" value="ITPase-like_fam"/>
</dbReference>
<comment type="caution">
    <text evidence="14">The sequence shown here is derived from an EMBL/GenBank/DDBJ whole genome shotgun (WGS) entry which is preliminary data.</text>
</comment>
<keyword evidence="3" id="KW-0479">Metal-binding</keyword>
<evidence type="ECO:0000256" key="12">
    <source>
        <dbReference type="SAM" id="MobiDB-lite"/>
    </source>
</evidence>
<comment type="cofactor">
    <cofactor evidence="1">
        <name>Mn(2+)</name>
        <dbReference type="ChEBI" id="CHEBI:29035"/>
    </cofactor>
</comment>
<evidence type="ECO:0000256" key="2">
    <source>
        <dbReference type="ARBA" id="ARBA00001946"/>
    </source>
</evidence>
<comment type="catalytic activity">
    <reaction evidence="10">
        <text>ITP + H2O = IDP + phosphate + H(+)</text>
        <dbReference type="Rhea" id="RHEA:28330"/>
        <dbReference type="ChEBI" id="CHEBI:15377"/>
        <dbReference type="ChEBI" id="CHEBI:15378"/>
        <dbReference type="ChEBI" id="CHEBI:43474"/>
        <dbReference type="ChEBI" id="CHEBI:58280"/>
        <dbReference type="ChEBI" id="CHEBI:61402"/>
        <dbReference type="EC" id="3.6.1.73"/>
    </reaction>
</comment>
<gene>
    <name evidence="14" type="ORF">ACFQLX_04695</name>
</gene>
<dbReference type="EMBL" id="JBHSZO010000005">
    <property type="protein sequence ID" value="MFC7217474.1"/>
    <property type="molecule type" value="Genomic_DNA"/>
</dbReference>
<dbReference type="InterPro" id="IPR026533">
    <property type="entry name" value="NTPase/PRRC1"/>
</dbReference>
<protein>
    <recommendedName>
        <fullName evidence="9">inosine/xanthosine triphosphatase</fullName>
        <ecNumber evidence="9">3.6.1.73</ecNumber>
    </recommendedName>
</protein>
<dbReference type="SUPFAM" id="SSF52972">
    <property type="entry name" value="ITPase-like"/>
    <property type="match status" value="1"/>
</dbReference>
<keyword evidence="7" id="KW-0546">Nucleotide metabolism</keyword>
<reference evidence="15" key="1">
    <citation type="journal article" date="2019" name="Int. J. Syst. Evol. Microbiol.">
        <title>The Global Catalogue of Microorganisms (GCM) 10K type strain sequencing project: providing services to taxonomists for standard genome sequencing and annotation.</title>
        <authorList>
            <consortium name="The Broad Institute Genomics Platform"/>
            <consortium name="The Broad Institute Genome Sequencing Center for Infectious Disease"/>
            <person name="Wu L."/>
            <person name="Ma J."/>
        </authorList>
    </citation>
    <scope>NUCLEOTIDE SEQUENCE [LARGE SCALE GENOMIC DNA]</scope>
    <source>
        <strain evidence="15">CGMCC 1.13681</strain>
    </source>
</reference>
<evidence type="ECO:0000256" key="11">
    <source>
        <dbReference type="ARBA" id="ARBA00048781"/>
    </source>
</evidence>
<evidence type="ECO:0000256" key="9">
    <source>
        <dbReference type="ARBA" id="ARBA00038901"/>
    </source>
</evidence>
<evidence type="ECO:0000256" key="5">
    <source>
        <dbReference type="ARBA" id="ARBA00022801"/>
    </source>
</evidence>
<comment type="cofactor">
    <cofactor evidence="2">
        <name>Mg(2+)</name>
        <dbReference type="ChEBI" id="CHEBI:18420"/>
    </cofactor>
</comment>
<evidence type="ECO:0000313" key="15">
    <source>
        <dbReference type="Proteomes" id="UP001596413"/>
    </source>
</evidence>